<sequence>MDGDFLPARPQYVISAADTDKRVTDVAHYNEWMDYLAPRLQQFRNQRYACDNLALRDLLQLVHDLAVFSNEDRGDELPKELWEHYSHLQYGIVVRLTEFWRRYYLGMEKPIASKLWNYRLDDDTEETMAAWLWSANVDPKHLKARLVTDAVGERNWEFFRTALWHCVSKEGIRFPSPKFRKLSLWQYRFSLSNCLNPEDPGWDHISDPVTLGGAYAEHTKPEFLESANAARRLGYLEEAVNFFIRYADEHKWEPVKFSAVQAIGIFLEKLPFEFSYPEDKLPSQMRCR</sequence>
<keyword evidence="2" id="KW-1185">Reference proteome</keyword>
<evidence type="ECO:0000313" key="2">
    <source>
        <dbReference type="Proteomes" id="UP000007431"/>
    </source>
</evidence>
<dbReference type="GeneID" id="9589022"/>
<dbReference type="InParanoid" id="D8PMB0"/>
<dbReference type="HOGENOM" id="CLU_078588_0_0_1"/>
<dbReference type="Proteomes" id="UP000007431">
    <property type="component" value="Unassembled WGS sequence"/>
</dbReference>
<dbReference type="KEGG" id="scm:SCHCO_02745052"/>
<dbReference type="VEuPathDB" id="FungiDB:SCHCODRAFT_02745052"/>
<gene>
    <name evidence="1" type="ORF">SCHCODRAFT_231096</name>
</gene>
<dbReference type="RefSeq" id="XP_003037010.1">
    <property type="nucleotide sequence ID" value="XM_003036964.1"/>
</dbReference>
<evidence type="ECO:0000313" key="1">
    <source>
        <dbReference type="EMBL" id="EFJ02108.1"/>
    </source>
</evidence>
<organism evidence="2">
    <name type="scientific">Schizophyllum commune (strain H4-8 / FGSC 9210)</name>
    <name type="common">Split gill fungus</name>
    <dbReference type="NCBI Taxonomy" id="578458"/>
    <lineage>
        <taxon>Eukaryota</taxon>
        <taxon>Fungi</taxon>
        <taxon>Dikarya</taxon>
        <taxon>Basidiomycota</taxon>
        <taxon>Agaricomycotina</taxon>
        <taxon>Agaricomycetes</taxon>
        <taxon>Agaricomycetidae</taxon>
        <taxon>Agaricales</taxon>
        <taxon>Schizophyllaceae</taxon>
        <taxon>Schizophyllum</taxon>
    </lineage>
</organism>
<reference evidence="1 2" key="1">
    <citation type="journal article" date="2010" name="Nat. Biotechnol.">
        <title>Genome sequence of the model mushroom Schizophyllum commune.</title>
        <authorList>
            <person name="Ohm R.A."/>
            <person name="de Jong J.F."/>
            <person name="Lugones L.G."/>
            <person name="Aerts A."/>
            <person name="Kothe E."/>
            <person name="Stajich J.E."/>
            <person name="de Vries R.P."/>
            <person name="Record E."/>
            <person name="Levasseur A."/>
            <person name="Baker S.E."/>
            <person name="Bartholomew K.A."/>
            <person name="Coutinho P.M."/>
            <person name="Erdmann S."/>
            <person name="Fowler T.J."/>
            <person name="Gathman A.C."/>
            <person name="Lombard V."/>
            <person name="Henrissat B."/>
            <person name="Knabe N."/>
            <person name="Kuees U."/>
            <person name="Lilly W.W."/>
            <person name="Lindquist E."/>
            <person name="Lucas S."/>
            <person name="Magnuson J.K."/>
            <person name="Piumi F."/>
            <person name="Raudaskoski M."/>
            <person name="Salamov A."/>
            <person name="Schmutz J."/>
            <person name="Schwarze F.W.M.R."/>
            <person name="vanKuyk P.A."/>
            <person name="Horton J.S."/>
            <person name="Grigoriev I.V."/>
            <person name="Woesten H.A.B."/>
        </authorList>
    </citation>
    <scope>NUCLEOTIDE SEQUENCE [LARGE SCALE GENOMIC DNA]</scope>
    <source>
        <strain evidence="2">H4-8 / FGSC 9210</strain>
    </source>
</reference>
<proteinExistence type="predicted"/>
<protein>
    <submittedName>
        <fullName evidence="1">Uncharacterized protein</fullName>
    </submittedName>
</protein>
<name>D8PMB0_SCHCM</name>
<accession>D8PMB0</accession>
<dbReference type="AlphaFoldDB" id="D8PMB0"/>
<dbReference type="EMBL" id="GL377302">
    <property type="protein sequence ID" value="EFJ02108.1"/>
    <property type="molecule type" value="Genomic_DNA"/>
</dbReference>
<dbReference type="OrthoDB" id="10299416at2759"/>